<organism evidence="2 3">
    <name type="scientific">Diploptera punctata</name>
    <name type="common">Pacific beetle cockroach</name>
    <dbReference type="NCBI Taxonomy" id="6984"/>
    <lineage>
        <taxon>Eukaryota</taxon>
        <taxon>Metazoa</taxon>
        <taxon>Ecdysozoa</taxon>
        <taxon>Arthropoda</taxon>
        <taxon>Hexapoda</taxon>
        <taxon>Insecta</taxon>
        <taxon>Pterygota</taxon>
        <taxon>Neoptera</taxon>
        <taxon>Polyneoptera</taxon>
        <taxon>Dictyoptera</taxon>
        <taxon>Blattodea</taxon>
        <taxon>Blaberoidea</taxon>
        <taxon>Blaberidae</taxon>
        <taxon>Diplopterinae</taxon>
        <taxon>Diploptera</taxon>
    </lineage>
</organism>
<keyword evidence="3" id="KW-1185">Reference proteome</keyword>
<dbReference type="AlphaFoldDB" id="A0AAD7ZR33"/>
<keyword evidence="1" id="KW-0812">Transmembrane</keyword>
<reference evidence="2" key="1">
    <citation type="journal article" date="2023" name="IScience">
        <title>Live-bearing cockroach genome reveals convergent evolutionary mechanisms linked to viviparity in insects and beyond.</title>
        <authorList>
            <person name="Fouks B."/>
            <person name="Harrison M.C."/>
            <person name="Mikhailova A.A."/>
            <person name="Marchal E."/>
            <person name="English S."/>
            <person name="Carruthers M."/>
            <person name="Jennings E.C."/>
            <person name="Chiamaka E.L."/>
            <person name="Frigard R.A."/>
            <person name="Pippel M."/>
            <person name="Attardo G.M."/>
            <person name="Benoit J.B."/>
            <person name="Bornberg-Bauer E."/>
            <person name="Tobe S.S."/>
        </authorList>
    </citation>
    <scope>NUCLEOTIDE SEQUENCE</scope>
    <source>
        <strain evidence="2">Stay&amp;Tobe</strain>
    </source>
</reference>
<name>A0AAD7ZR33_DIPPU</name>
<keyword evidence="1" id="KW-0472">Membrane</keyword>
<dbReference type="Proteomes" id="UP001233999">
    <property type="component" value="Unassembled WGS sequence"/>
</dbReference>
<feature type="non-terminal residue" evidence="2">
    <location>
        <position position="68"/>
    </location>
</feature>
<accession>A0AAD7ZR33</accession>
<evidence type="ECO:0000256" key="1">
    <source>
        <dbReference type="SAM" id="Phobius"/>
    </source>
</evidence>
<protein>
    <submittedName>
        <fullName evidence="2">Uncharacterized protein</fullName>
    </submittedName>
</protein>
<dbReference type="EMBL" id="JASPKZ010007304">
    <property type="protein sequence ID" value="KAJ9585096.1"/>
    <property type="molecule type" value="Genomic_DNA"/>
</dbReference>
<proteinExistence type="predicted"/>
<comment type="caution">
    <text evidence="2">The sequence shown here is derived from an EMBL/GenBank/DDBJ whole genome shotgun (WGS) entry which is preliminary data.</text>
</comment>
<reference evidence="2" key="2">
    <citation type="submission" date="2023-05" db="EMBL/GenBank/DDBJ databases">
        <authorList>
            <person name="Fouks B."/>
        </authorList>
    </citation>
    <scope>NUCLEOTIDE SEQUENCE</scope>
    <source>
        <strain evidence="2">Stay&amp;Tobe</strain>
        <tissue evidence="2">Testes</tissue>
    </source>
</reference>
<feature type="non-terminal residue" evidence="2">
    <location>
        <position position="1"/>
    </location>
</feature>
<feature type="transmembrane region" description="Helical" evidence="1">
    <location>
        <begin position="22"/>
        <end position="40"/>
    </location>
</feature>
<sequence length="68" mass="7913">LHGYVYANVHTLYKRANSPLRFVNFIICIGMTVEFQYALFVEVRLWYAHDSSPVTIPSRKSCPCAVYR</sequence>
<evidence type="ECO:0000313" key="3">
    <source>
        <dbReference type="Proteomes" id="UP001233999"/>
    </source>
</evidence>
<evidence type="ECO:0000313" key="2">
    <source>
        <dbReference type="EMBL" id="KAJ9585096.1"/>
    </source>
</evidence>
<gene>
    <name evidence="2" type="ORF">L9F63_020564</name>
</gene>
<keyword evidence="1" id="KW-1133">Transmembrane helix</keyword>